<gene>
    <name evidence="6" type="ORF">HNQ70_001401</name>
</gene>
<feature type="transmembrane region" description="Helical" evidence="5">
    <location>
        <begin position="12"/>
        <end position="35"/>
    </location>
</feature>
<dbReference type="AlphaFoldDB" id="A0A7W8M7V6"/>
<comment type="subcellular location">
    <subcellularLocation>
        <location evidence="1">Membrane</location>
        <topology evidence="1">Single-pass membrane protein</topology>
    </subcellularLocation>
</comment>
<sequence length="281" mass="30070">MEDRRGASGGRGLSIGRGGVGLGTIVIAFLAAWLFGINPMTVLSLLTGGGDLGVSTTQTAPQTQPGQKPQDEGGQFASVVLASTEDTWQKIFQQAGARYTPPTLVLFSGRTSSACGLGDAAAGPFYCPGDRKVYVDLSFFQLLHQRFGAAGDTAQAYVIAHEVGHHVQNLIGTMDKVQGMRSRVGQSQYNQLSVLLELQADCYAGIWAHHSQQSRQWLEPGDVEEAMRAAAAVGDDNIQRRTQGTVVPDAFTHGTSQQRMQWFSRGFESGSVQACDTFAGR</sequence>
<comment type="caution">
    <text evidence="6">The sequence shown here is derived from an EMBL/GenBank/DDBJ whole genome shotgun (WGS) entry which is preliminary data.</text>
</comment>
<proteinExistence type="predicted"/>
<keyword evidence="7" id="KW-1185">Reference proteome</keyword>
<dbReference type="EMBL" id="JACHGB010000003">
    <property type="protein sequence ID" value="MBB5271391.1"/>
    <property type="molecule type" value="Genomic_DNA"/>
</dbReference>
<dbReference type="PANTHER" id="PTHR30168:SF0">
    <property type="entry name" value="INNER MEMBRANE PROTEIN"/>
    <property type="match status" value="1"/>
</dbReference>
<evidence type="ECO:0000256" key="1">
    <source>
        <dbReference type="ARBA" id="ARBA00004167"/>
    </source>
</evidence>
<name>A0A7W8M7V6_9BURK</name>
<evidence type="ECO:0000256" key="3">
    <source>
        <dbReference type="ARBA" id="ARBA00022989"/>
    </source>
</evidence>
<organism evidence="6 7">
    <name type="scientific">Quisquiliibacterium transsilvanicum</name>
    <dbReference type="NCBI Taxonomy" id="1549638"/>
    <lineage>
        <taxon>Bacteria</taxon>
        <taxon>Pseudomonadati</taxon>
        <taxon>Pseudomonadota</taxon>
        <taxon>Betaproteobacteria</taxon>
        <taxon>Burkholderiales</taxon>
        <taxon>Burkholderiaceae</taxon>
        <taxon>Quisquiliibacterium</taxon>
    </lineage>
</organism>
<evidence type="ECO:0000313" key="7">
    <source>
        <dbReference type="Proteomes" id="UP000532440"/>
    </source>
</evidence>
<protein>
    <recommendedName>
        <fullName evidence="8">Metalloprotease</fullName>
    </recommendedName>
</protein>
<keyword evidence="4 5" id="KW-0472">Membrane</keyword>
<evidence type="ECO:0008006" key="8">
    <source>
        <dbReference type="Google" id="ProtNLM"/>
    </source>
</evidence>
<dbReference type="PANTHER" id="PTHR30168">
    <property type="entry name" value="PUTATIVE MEMBRANE PROTEIN YPFJ"/>
    <property type="match status" value="1"/>
</dbReference>
<keyword evidence="2 5" id="KW-0812">Transmembrane</keyword>
<dbReference type="InterPro" id="IPR007343">
    <property type="entry name" value="Uncharacterised_pept_Zn_put"/>
</dbReference>
<dbReference type="SUPFAM" id="SSF55486">
    <property type="entry name" value="Metalloproteases ('zincins'), catalytic domain"/>
    <property type="match status" value="1"/>
</dbReference>
<evidence type="ECO:0000256" key="5">
    <source>
        <dbReference type="SAM" id="Phobius"/>
    </source>
</evidence>
<dbReference type="GO" id="GO:0016020">
    <property type="term" value="C:membrane"/>
    <property type="evidence" value="ECO:0007669"/>
    <property type="project" value="UniProtKB-SubCell"/>
</dbReference>
<dbReference type="Proteomes" id="UP000532440">
    <property type="component" value="Unassembled WGS sequence"/>
</dbReference>
<keyword evidence="3 5" id="KW-1133">Transmembrane helix</keyword>
<reference evidence="6 7" key="1">
    <citation type="submission" date="2020-08" db="EMBL/GenBank/DDBJ databases">
        <title>Genomic Encyclopedia of Type Strains, Phase IV (KMG-IV): sequencing the most valuable type-strain genomes for metagenomic binning, comparative biology and taxonomic classification.</title>
        <authorList>
            <person name="Goeker M."/>
        </authorList>
    </citation>
    <scope>NUCLEOTIDE SEQUENCE [LARGE SCALE GENOMIC DNA]</scope>
    <source>
        <strain evidence="6 7">DSM 29781</strain>
    </source>
</reference>
<evidence type="ECO:0000313" key="6">
    <source>
        <dbReference type="EMBL" id="MBB5271391.1"/>
    </source>
</evidence>
<evidence type="ECO:0000256" key="2">
    <source>
        <dbReference type="ARBA" id="ARBA00022692"/>
    </source>
</evidence>
<evidence type="ECO:0000256" key="4">
    <source>
        <dbReference type="ARBA" id="ARBA00023136"/>
    </source>
</evidence>
<dbReference type="Pfam" id="PF04228">
    <property type="entry name" value="Zn_peptidase"/>
    <property type="match status" value="1"/>
</dbReference>
<accession>A0A7W8M7V6</accession>